<dbReference type="Gene3D" id="3.40.50.720">
    <property type="entry name" value="NAD(P)-binding Rossmann-like Domain"/>
    <property type="match status" value="1"/>
</dbReference>
<proteinExistence type="inferred from homology"/>
<dbReference type="PRINTS" id="PR00081">
    <property type="entry name" value="GDHRDH"/>
</dbReference>
<name>A0A2A4FUB7_9SPHN</name>
<sequence length="259" mass="26480">MDLQLLGKTAVVNGASQGIGFAIARRLAAEGADLLISARKEAALISAAEQISMETGRKVRAVVGDLRMADGCDTILAAVHECGGADILVNNGGAPPLGAALDFDDLRWSRAFEQNLLSVVRMIRGVVPAMAARGGGSIVNITALCTLQPMPNFGLSVSTWAGVLGIAKTLSLELGPKNIRVNTLCPGLIDTARADLVDGPVSSGPGNSELQEALKSIPLGRKGDPAEIAAVATFLASPLASYVTGTTLAVDGGISKNLI</sequence>
<evidence type="ECO:0000256" key="1">
    <source>
        <dbReference type="ARBA" id="ARBA00006484"/>
    </source>
</evidence>
<dbReference type="FunFam" id="3.40.50.720:FF:000084">
    <property type="entry name" value="Short-chain dehydrogenase reductase"/>
    <property type="match status" value="1"/>
</dbReference>
<evidence type="ECO:0000313" key="3">
    <source>
        <dbReference type="Proteomes" id="UP000218934"/>
    </source>
</evidence>
<dbReference type="InterPro" id="IPR036291">
    <property type="entry name" value="NAD(P)-bd_dom_sf"/>
</dbReference>
<dbReference type="PANTHER" id="PTHR43943">
    <property type="entry name" value="DEHYDROGENASE/REDUCTASE (SDR FAMILY) MEMBER 4"/>
    <property type="match status" value="1"/>
</dbReference>
<dbReference type="EMBL" id="NWUF01000016">
    <property type="protein sequence ID" value="PCE41320.1"/>
    <property type="molecule type" value="Genomic_DNA"/>
</dbReference>
<dbReference type="OrthoDB" id="9793325at2"/>
<keyword evidence="3" id="KW-1185">Reference proteome</keyword>
<dbReference type="SUPFAM" id="SSF51735">
    <property type="entry name" value="NAD(P)-binding Rossmann-fold domains"/>
    <property type="match status" value="1"/>
</dbReference>
<accession>A0A2A4FUB7</accession>
<protein>
    <submittedName>
        <fullName evidence="2">3-oxoacyl-ACP reductase</fullName>
    </submittedName>
</protein>
<reference evidence="2 3" key="1">
    <citation type="submission" date="2017-09" db="EMBL/GenBank/DDBJ databases">
        <title>The Catabolism of 3,6-Dichlorosalicylic acid is Initiated by the Cytochrome P450 Monooxygenase DsmABC in Rhizorhabdus dicambivorans Ndbn-20.</title>
        <authorList>
            <person name="Na L."/>
        </authorList>
    </citation>
    <scope>NUCLEOTIDE SEQUENCE [LARGE SCALE GENOMIC DNA]</scope>
    <source>
        <strain evidence="2 3">Ndbn-20m</strain>
    </source>
</reference>
<organism evidence="2 3">
    <name type="scientific">Rhizorhabdus dicambivorans</name>
    <dbReference type="NCBI Taxonomy" id="1850238"/>
    <lineage>
        <taxon>Bacteria</taxon>
        <taxon>Pseudomonadati</taxon>
        <taxon>Pseudomonadota</taxon>
        <taxon>Alphaproteobacteria</taxon>
        <taxon>Sphingomonadales</taxon>
        <taxon>Sphingomonadaceae</taxon>
        <taxon>Rhizorhabdus</taxon>
    </lineage>
</organism>
<dbReference type="InterPro" id="IPR002347">
    <property type="entry name" value="SDR_fam"/>
</dbReference>
<evidence type="ECO:0000313" key="2">
    <source>
        <dbReference type="EMBL" id="PCE41320.1"/>
    </source>
</evidence>
<dbReference type="Pfam" id="PF13561">
    <property type="entry name" value="adh_short_C2"/>
    <property type="match status" value="1"/>
</dbReference>
<comment type="similarity">
    <text evidence="1">Belongs to the short-chain dehydrogenases/reductases (SDR) family.</text>
</comment>
<dbReference type="RefSeq" id="WP_066964887.1">
    <property type="nucleotide sequence ID" value="NZ_CP023449.1"/>
</dbReference>
<dbReference type="AlphaFoldDB" id="A0A2A4FUB7"/>
<comment type="caution">
    <text evidence="2">The sequence shown here is derived from an EMBL/GenBank/DDBJ whole genome shotgun (WGS) entry which is preliminary data.</text>
</comment>
<dbReference type="KEGG" id="rdi:CMV14_10270"/>
<dbReference type="PANTHER" id="PTHR43943:SF2">
    <property type="entry name" value="DEHYDROGENASE_REDUCTASE 4"/>
    <property type="match status" value="1"/>
</dbReference>
<dbReference type="Proteomes" id="UP000218934">
    <property type="component" value="Unassembled WGS sequence"/>
</dbReference>
<gene>
    <name evidence="2" type="ORF">COO09_15810</name>
</gene>